<keyword evidence="8" id="KW-1185">Reference proteome</keyword>
<dbReference type="InterPro" id="IPR017423">
    <property type="entry name" value="TRM6"/>
</dbReference>
<dbReference type="VEuPathDB" id="MicrosporidiaDB:CWI38_2350p0010"/>
<evidence type="ECO:0000256" key="4">
    <source>
        <dbReference type="ARBA" id="ARBA00022694"/>
    </source>
</evidence>
<sequence>MDNCNIIKENDFVYFENKHDLKKIRKVSPKENIFVRKYKLNINTSKFIGLKYNEWYNINGEEFIEIETKGSMEIETKGSMEIETKGSMEIDTKGSMEIDTKGSMEIETKGSMEIDTTKSMETETKESIEIDTKGSMEIETKESIDIINPDILDNSDTEVNELDVQLEPNKRVKSTFTVAKYELKKKDKKSRQFIIYKVEPSTLLEFLRNKSASKIHYFTHPELAYISMFGSPYTKTLLFDNCQDLITYTFIYKYGNYNIECIKSSKKKIEKTTTPDENNSKITKIEKKHENSVERTIKYTNSTIKTFDLYTDILNKYSLVIICSRQDIIKILQFYDKNITNNLIIRTNLKEYGNEIFDYLLKSNIYINIKMSEFLFREYQTQHVHPLFRGNFSGFVLTATKINKKG</sequence>
<dbReference type="Proteomes" id="UP000292282">
    <property type="component" value="Unassembled WGS sequence"/>
</dbReference>
<dbReference type="PANTHER" id="PTHR12945">
    <property type="entry name" value="TRANSLATION INITIATION FACTOR EIF3-RELATED"/>
    <property type="match status" value="1"/>
</dbReference>
<comment type="caution">
    <text evidence="7">The sequence shown here is derived from an EMBL/GenBank/DDBJ whole genome shotgun (WGS) entry which is preliminary data.</text>
</comment>
<keyword evidence="4" id="KW-0819">tRNA processing</keyword>
<name>A0A4Q9LI70_9MICR</name>
<proteinExistence type="inferred from homology"/>
<evidence type="ECO:0000256" key="2">
    <source>
        <dbReference type="ARBA" id="ARBA00008320"/>
    </source>
</evidence>
<organism evidence="7 8">
    <name type="scientific">Hamiltosporidium tvaerminnensis</name>
    <dbReference type="NCBI Taxonomy" id="1176355"/>
    <lineage>
        <taxon>Eukaryota</taxon>
        <taxon>Fungi</taxon>
        <taxon>Fungi incertae sedis</taxon>
        <taxon>Microsporidia</taxon>
        <taxon>Dubosqiidae</taxon>
        <taxon>Hamiltosporidium</taxon>
    </lineage>
</organism>
<evidence type="ECO:0000256" key="5">
    <source>
        <dbReference type="ARBA" id="ARBA00023242"/>
    </source>
</evidence>
<dbReference type="PANTHER" id="PTHR12945:SF0">
    <property type="entry name" value="TRNA (ADENINE(58)-N(1))-METHYLTRANSFERASE NON-CATALYTIC SUBUNIT TRM6"/>
    <property type="match status" value="1"/>
</dbReference>
<gene>
    <name evidence="7" type="ORF">CWI38_2350p0010</name>
</gene>
<evidence type="ECO:0000256" key="1">
    <source>
        <dbReference type="ARBA" id="ARBA00004123"/>
    </source>
</evidence>
<protein>
    <recommendedName>
        <fullName evidence="3">tRNA (adenine(58)-N(1))-methyltransferase non-catalytic subunit TRM6</fullName>
    </recommendedName>
    <alternativeName>
        <fullName evidence="6">tRNA(m1A58)-methyltransferase subunit TRM6</fullName>
    </alternativeName>
</protein>
<dbReference type="OrthoDB" id="10262564at2759"/>
<dbReference type="EMBL" id="PITK01002350">
    <property type="protein sequence ID" value="TBU07794.1"/>
    <property type="molecule type" value="Genomic_DNA"/>
</dbReference>
<comment type="similarity">
    <text evidence="2">Belongs to the TRM6/GCD10 family.</text>
</comment>
<evidence type="ECO:0000313" key="8">
    <source>
        <dbReference type="Proteomes" id="UP000292282"/>
    </source>
</evidence>
<dbReference type="GO" id="GO:0031515">
    <property type="term" value="C:tRNA (m1A) methyltransferase complex"/>
    <property type="evidence" value="ECO:0007669"/>
    <property type="project" value="InterPro"/>
</dbReference>
<dbReference type="Pfam" id="PF04189">
    <property type="entry name" value="Gcd10p"/>
    <property type="match status" value="1"/>
</dbReference>
<evidence type="ECO:0000313" key="7">
    <source>
        <dbReference type="EMBL" id="TBU07794.1"/>
    </source>
</evidence>
<keyword evidence="5" id="KW-0539">Nucleus</keyword>
<comment type="subcellular location">
    <subcellularLocation>
        <location evidence="1">Nucleus</location>
    </subcellularLocation>
</comment>
<reference evidence="7 8" key="1">
    <citation type="submission" date="2017-12" db="EMBL/GenBank/DDBJ databases">
        <authorList>
            <person name="Pombert J.-F."/>
            <person name="Haag K.L."/>
            <person name="Ebert D."/>
        </authorList>
    </citation>
    <scope>NUCLEOTIDE SEQUENCE [LARGE SCALE GENOMIC DNA]</scope>
    <source>
        <strain evidence="7">IL-G-3</strain>
    </source>
</reference>
<accession>A0A4Q9LI70</accession>
<dbReference type="STRING" id="1176355.A0A4Q9LI70"/>
<dbReference type="AlphaFoldDB" id="A0A4Q9LI70"/>
<evidence type="ECO:0000256" key="6">
    <source>
        <dbReference type="ARBA" id="ARBA00032319"/>
    </source>
</evidence>
<dbReference type="GO" id="GO:0030488">
    <property type="term" value="P:tRNA methylation"/>
    <property type="evidence" value="ECO:0007669"/>
    <property type="project" value="InterPro"/>
</dbReference>
<dbReference type="GO" id="GO:0005634">
    <property type="term" value="C:nucleus"/>
    <property type="evidence" value="ECO:0007669"/>
    <property type="project" value="UniProtKB-SubCell"/>
</dbReference>
<evidence type="ECO:0000256" key="3">
    <source>
        <dbReference type="ARBA" id="ARBA00021704"/>
    </source>
</evidence>